<proteinExistence type="predicted"/>
<organism evidence="1">
    <name type="scientific">termite gut metagenome</name>
    <dbReference type="NCBI Taxonomy" id="433724"/>
    <lineage>
        <taxon>unclassified sequences</taxon>
        <taxon>metagenomes</taxon>
        <taxon>organismal metagenomes</taxon>
    </lineage>
</organism>
<dbReference type="AlphaFoldDB" id="A0A5J4SPG3"/>
<evidence type="ECO:0000313" key="1">
    <source>
        <dbReference type="EMBL" id="KAA6347887.1"/>
    </source>
</evidence>
<comment type="caution">
    <text evidence="1">The sequence shown here is derived from an EMBL/GenBank/DDBJ whole genome shotgun (WGS) entry which is preliminary data.</text>
</comment>
<protein>
    <submittedName>
        <fullName evidence="1">Uncharacterized protein</fullName>
    </submittedName>
</protein>
<sequence length="119" mass="13945">MKNDKNKLLKDIQELVINIEKTKVYKSKDIYALYNQAYNKNEQTSTCISCLRNRVNKLKKYLETEVLNPTHYEEEIETFIKGKIEDSDAVILTTSDWKGEITDNIILQKPTIEEDTDKI</sequence>
<dbReference type="EMBL" id="SNRY01000082">
    <property type="protein sequence ID" value="KAA6347887.1"/>
    <property type="molecule type" value="Genomic_DNA"/>
</dbReference>
<accession>A0A5J4SPG3</accession>
<gene>
    <name evidence="1" type="ORF">EZS27_004667</name>
</gene>
<reference evidence="1" key="1">
    <citation type="submission" date="2019-03" db="EMBL/GenBank/DDBJ databases">
        <title>Single cell metagenomics reveals metabolic interactions within the superorganism composed of flagellate Streblomastix strix and complex community of Bacteroidetes bacteria on its surface.</title>
        <authorList>
            <person name="Treitli S.C."/>
            <person name="Kolisko M."/>
            <person name="Husnik F."/>
            <person name="Keeling P."/>
            <person name="Hampl V."/>
        </authorList>
    </citation>
    <scope>NUCLEOTIDE SEQUENCE</scope>
    <source>
        <strain evidence="1">STM</strain>
    </source>
</reference>
<name>A0A5J4SPG3_9ZZZZ</name>